<dbReference type="GO" id="GO:0006633">
    <property type="term" value="P:fatty acid biosynthetic process"/>
    <property type="evidence" value="ECO:0007669"/>
    <property type="project" value="InterPro"/>
</dbReference>
<evidence type="ECO:0000256" key="3">
    <source>
        <dbReference type="ARBA" id="ARBA00022679"/>
    </source>
</evidence>
<dbReference type="PROSITE" id="PS52004">
    <property type="entry name" value="KS3_2"/>
    <property type="match status" value="1"/>
</dbReference>
<dbReference type="PROSITE" id="PS00606">
    <property type="entry name" value="KS3_1"/>
    <property type="match status" value="1"/>
</dbReference>
<proteinExistence type="inferred from homology"/>
<dbReference type="PANTHER" id="PTHR11712:SF336">
    <property type="entry name" value="3-OXOACYL-[ACYL-CARRIER-PROTEIN] SYNTHASE, MITOCHONDRIAL"/>
    <property type="match status" value="1"/>
</dbReference>
<dbReference type="AlphaFoldDB" id="A0A8S1P0K6"/>
<dbReference type="InterPro" id="IPR018201">
    <property type="entry name" value="Ketoacyl_synth_AS"/>
</dbReference>
<dbReference type="InterPro" id="IPR014030">
    <property type="entry name" value="Ketoacyl_synth_N"/>
</dbReference>
<dbReference type="InterPro" id="IPR014031">
    <property type="entry name" value="Ketoacyl_synth_C"/>
</dbReference>
<evidence type="ECO:0000256" key="4">
    <source>
        <dbReference type="RuleBase" id="RU003694"/>
    </source>
</evidence>
<comment type="caution">
    <text evidence="6">The sequence shown here is derived from an EMBL/GenBank/DDBJ whole genome shotgun (WGS) entry which is preliminary data.</text>
</comment>
<dbReference type="GO" id="GO:0004315">
    <property type="term" value="F:3-oxoacyl-[acyl-carrier-protein] synthase activity"/>
    <property type="evidence" value="ECO:0007669"/>
    <property type="project" value="UniProtKB-EC"/>
</dbReference>
<comment type="similarity">
    <text evidence="1 4">Belongs to the thiolase-like superfamily. Beta-ketoacyl-ACP synthases family.</text>
</comment>
<dbReference type="InterPro" id="IPR020841">
    <property type="entry name" value="PKS_Beta-ketoAc_synthase_dom"/>
</dbReference>
<evidence type="ECO:0000313" key="6">
    <source>
        <dbReference type="EMBL" id="CAD8093674.1"/>
    </source>
</evidence>
<dbReference type="NCBIfam" id="NF005589">
    <property type="entry name" value="PRK07314.1"/>
    <property type="match status" value="1"/>
</dbReference>
<dbReference type="Pfam" id="PF02801">
    <property type="entry name" value="Ketoacyl-synt_C"/>
    <property type="match status" value="1"/>
</dbReference>
<evidence type="ECO:0000313" key="7">
    <source>
        <dbReference type="Proteomes" id="UP000692954"/>
    </source>
</evidence>
<dbReference type="CDD" id="cd00834">
    <property type="entry name" value="KAS_I_II"/>
    <property type="match status" value="1"/>
</dbReference>
<dbReference type="SMART" id="SM00825">
    <property type="entry name" value="PKS_KS"/>
    <property type="match status" value="1"/>
</dbReference>
<dbReference type="OrthoDB" id="5334845at2759"/>
<evidence type="ECO:0000256" key="2">
    <source>
        <dbReference type="ARBA" id="ARBA00013191"/>
    </source>
</evidence>
<dbReference type="EMBL" id="CAJJDN010000061">
    <property type="protein sequence ID" value="CAD8093674.1"/>
    <property type="molecule type" value="Genomic_DNA"/>
</dbReference>
<keyword evidence="3 4" id="KW-0808">Transferase</keyword>
<gene>
    <name evidence="6" type="ORF">PSON_ATCC_30995.1.T0610105</name>
</gene>
<dbReference type="InterPro" id="IPR000794">
    <property type="entry name" value="Beta-ketoacyl_synthase"/>
</dbReference>
<feature type="domain" description="Ketosynthase family 3 (KS3)" evidence="5">
    <location>
        <begin position="1"/>
        <end position="396"/>
    </location>
</feature>
<dbReference type="GO" id="GO:0005739">
    <property type="term" value="C:mitochondrion"/>
    <property type="evidence" value="ECO:0007669"/>
    <property type="project" value="TreeGrafter"/>
</dbReference>
<keyword evidence="7" id="KW-1185">Reference proteome</keyword>
<protein>
    <recommendedName>
        <fullName evidence="2">beta-ketoacyl-[acyl-carrier-protein] synthase I</fullName>
        <ecNumber evidence="2">2.3.1.41</ecNumber>
    </recommendedName>
</protein>
<sequence length="398" mass="43003">MRRVVVTGMGMVSPLGLNVTESWNNLLLGRSGVVKVRERNKDLPDVYMGLIPQQFDSKAYQVEYCPSNLTSYAMCAAQEAISDSSVLNDCDPDRIGVNIGVMNSSMTKITEIISNAAVKGNSRINPFTMLYVLSNMPTALLTIKYKLKGPSSTASTACATGASAIGDSYRKIKYGDADIMIAGGTEDTFNTTAIHASIKMQAMSTKIYDDPTRASRPFDEDRSGFLLAEGSGVLVLEEYERAKRRGAKIYAEILGYGESSDAFHLTRPQDNGEGGKAAMQKAMKEADINDVDLINCHATSTKGGDIAEARAIADSKAILVANKSQLGHTFGAAGAIESIFTIKSIYDSIVPPTINLDKPIIRENQFFRESTEKTLKYALKNAFGFGGVNVSLVFGKMN</sequence>
<accession>A0A8S1P0K6</accession>
<dbReference type="FunFam" id="3.40.47.10:FF:000018">
    <property type="entry name" value="3-oxoacyl-[acyl-carrier-protein] synthase 2"/>
    <property type="match status" value="1"/>
</dbReference>
<evidence type="ECO:0000259" key="5">
    <source>
        <dbReference type="PROSITE" id="PS52004"/>
    </source>
</evidence>
<organism evidence="6 7">
    <name type="scientific">Paramecium sonneborni</name>
    <dbReference type="NCBI Taxonomy" id="65129"/>
    <lineage>
        <taxon>Eukaryota</taxon>
        <taxon>Sar</taxon>
        <taxon>Alveolata</taxon>
        <taxon>Ciliophora</taxon>
        <taxon>Intramacronucleata</taxon>
        <taxon>Oligohymenophorea</taxon>
        <taxon>Peniculida</taxon>
        <taxon>Parameciidae</taxon>
        <taxon>Paramecium</taxon>
    </lineage>
</organism>
<dbReference type="PANTHER" id="PTHR11712">
    <property type="entry name" value="POLYKETIDE SYNTHASE-RELATED"/>
    <property type="match status" value="1"/>
</dbReference>
<name>A0A8S1P0K6_9CILI</name>
<reference evidence="6" key="1">
    <citation type="submission" date="2021-01" db="EMBL/GenBank/DDBJ databases">
        <authorList>
            <consortium name="Genoscope - CEA"/>
            <person name="William W."/>
        </authorList>
    </citation>
    <scope>NUCLEOTIDE SEQUENCE</scope>
</reference>
<dbReference type="EC" id="2.3.1.41" evidence="2"/>
<evidence type="ECO:0000256" key="1">
    <source>
        <dbReference type="ARBA" id="ARBA00008467"/>
    </source>
</evidence>
<dbReference type="Pfam" id="PF00109">
    <property type="entry name" value="ketoacyl-synt"/>
    <property type="match status" value="1"/>
</dbReference>
<dbReference type="Proteomes" id="UP000692954">
    <property type="component" value="Unassembled WGS sequence"/>
</dbReference>